<accession>H5Y5A7</accession>
<dbReference type="HOGENOM" id="CLU_2218849_0_0_9"/>
<dbReference type="RefSeq" id="WP_007784715.1">
    <property type="nucleotide sequence ID" value="NZ_CM001441.1"/>
</dbReference>
<keyword evidence="2" id="KW-1185">Reference proteome</keyword>
<dbReference type="EMBL" id="CM001441">
    <property type="protein sequence ID" value="EHQ90357.1"/>
    <property type="molecule type" value="Genomic_DNA"/>
</dbReference>
<gene>
    <name evidence="1" type="ORF">DesyoDRAFT_3328</name>
</gene>
<evidence type="ECO:0000313" key="1">
    <source>
        <dbReference type="EMBL" id="EHQ90357.1"/>
    </source>
</evidence>
<sequence>MNNYESIRLFRKNRVIDDTQGLSEKEDSPISEKQFSDLIIKPLENKKKEISAQKNSEQFPLPPSITEAVQKAFGLLGMVLKDNSGLNSLKDHDILGKLPLWLFKKLQ</sequence>
<dbReference type="Proteomes" id="UP000005104">
    <property type="component" value="Chromosome"/>
</dbReference>
<organism evidence="1 2">
    <name type="scientific">Desulfosporosinus youngiae DSM 17734</name>
    <dbReference type="NCBI Taxonomy" id="768710"/>
    <lineage>
        <taxon>Bacteria</taxon>
        <taxon>Bacillati</taxon>
        <taxon>Bacillota</taxon>
        <taxon>Clostridia</taxon>
        <taxon>Eubacteriales</taxon>
        <taxon>Desulfitobacteriaceae</taxon>
        <taxon>Desulfosporosinus</taxon>
    </lineage>
</organism>
<reference evidence="1 2" key="1">
    <citation type="submission" date="2011-11" db="EMBL/GenBank/DDBJ databases">
        <title>The Noncontiguous Finished genome of Desulfosporosinus youngiae DSM 17734.</title>
        <authorList>
            <consortium name="US DOE Joint Genome Institute (JGI-PGF)"/>
            <person name="Lucas S."/>
            <person name="Han J."/>
            <person name="Lapidus A."/>
            <person name="Cheng J.-F."/>
            <person name="Goodwin L."/>
            <person name="Pitluck S."/>
            <person name="Peters L."/>
            <person name="Ovchinnikova G."/>
            <person name="Lu M."/>
            <person name="Land M.L."/>
            <person name="Hauser L."/>
            <person name="Pester M."/>
            <person name="Spring S."/>
            <person name="Ollivier B."/>
            <person name="Rattei T."/>
            <person name="Klenk H.-P."/>
            <person name="Wagner M."/>
            <person name="Loy A."/>
            <person name="Woyke T.J."/>
        </authorList>
    </citation>
    <scope>NUCLEOTIDE SEQUENCE [LARGE SCALE GENOMIC DNA]</scope>
    <source>
        <strain evidence="1 2">DSM 17734</strain>
    </source>
</reference>
<proteinExistence type="predicted"/>
<dbReference type="AlphaFoldDB" id="H5Y5A7"/>
<name>H5Y5A7_9FIRM</name>
<protein>
    <submittedName>
        <fullName evidence="1">Uncharacterized protein</fullName>
    </submittedName>
</protein>
<evidence type="ECO:0000313" key="2">
    <source>
        <dbReference type="Proteomes" id="UP000005104"/>
    </source>
</evidence>